<reference evidence="2 3" key="1">
    <citation type="journal article" date="2018" name="BMC Genomics">
        <title>Whole genome sequencing and function prediction of 133 gut anaerobes isolated from chicken caecum in pure cultures.</title>
        <authorList>
            <person name="Medvecky M."/>
            <person name="Cejkova D."/>
            <person name="Polansky O."/>
            <person name="Karasova D."/>
            <person name="Kubasova T."/>
            <person name="Cizek A."/>
            <person name="Rychlik I."/>
        </authorList>
    </citation>
    <scope>NUCLEOTIDE SEQUENCE [LARGE SCALE GENOMIC DNA]</scope>
    <source>
        <strain evidence="2 3">An13</strain>
    </source>
</reference>
<comment type="caution">
    <text evidence="2">The sequence shown here is derived from an EMBL/GenBank/DDBJ whole genome shotgun (WGS) entry which is preliminary data.</text>
</comment>
<name>A0A1Y4SZ08_9FIRM</name>
<dbReference type="PANTHER" id="PTHR21064">
    <property type="entry name" value="AMINOGLYCOSIDE PHOSPHOTRANSFERASE DOMAIN-CONTAINING PROTEIN-RELATED"/>
    <property type="match status" value="1"/>
</dbReference>
<dbReference type="InterPro" id="IPR050249">
    <property type="entry name" value="Pseudomonas-type_ThrB"/>
</dbReference>
<dbReference type="Gene3D" id="3.90.1200.10">
    <property type="match status" value="1"/>
</dbReference>
<organism evidence="2 3">
    <name type="scientific">Massilimicrobiota timonensis</name>
    <dbReference type="NCBI Taxonomy" id="1776392"/>
    <lineage>
        <taxon>Bacteria</taxon>
        <taxon>Bacillati</taxon>
        <taxon>Bacillota</taxon>
        <taxon>Erysipelotrichia</taxon>
        <taxon>Erysipelotrichales</taxon>
        <taxon>Erysipelotrichaceae</taxon>
        <taxon>Massilimicrobiota</taxon>
    </lineage>
</organism>
<protein>
    <submittedName>
        <fullName evidence="2">Mucin desulfatase</fullName>
    </submittedName>
</protein>
<sequence>MNNENLLKEVISQFDFVGEVIQIRPYGSGHINDTYLVEFKIKHMGVVPIILQRMNTNIFKNPVQLMENILNVTTFLRKKIIQYGGDPERETLTVILNKNGKPYCQDSEGHYWRGYHFITGATSYDEVKTDEDFYQSGLAFGKFQSLLSDFPAHTLYETIPDFHNTRARLEVFKKAVEEDIINRAKDVQKEIQFILQREELANKLISMQENQELPLRVTHNDTKLNNILIDDKTHQGLCIIDLDTVMPGLAVNDFGDSIRFGASTALEDEKDLSKVQCDMHLFEVYTKGFIQGCQGQLTLAEMQALPLGALVMTFECGMRFLTDYLQGDTYFKIQYSTHNLDRCRTQLKLVADMEKKWNEMNYIVEKYIS</sequence>
<dbReference type="Pfam" id="PF01636">
    <property type="entry name" value="APH"/>
    <property type="match status" value="1"/>
</dbReference>
<dbReference type="OrthoDB" id="526037at2"/>
<gene>
    <name evidence="2" type="ORF">B5E75_06440</name>
</gene>
<keyword evidence="3" id="KW-1185">Reference proteome</keyword>
<dbReference type="PANTHER" id="PTHR21064:SF5">
    <property type="entry name" value="SLR1880 PROTEIN"/>
    <property type="match status" value="1"/>
</dbReference>
<dbReference type="EMBL" id="NFLJ01000015">
    <property type="protein sequence ID" value="OUQ34610.1"/>
    <property type="molecule type" value="Genomic_DNA"/>
</dbReference>
<dbReference type="InterPro" id="IPR011009">
    <property type="entry name" value="Kinase-like_dom_sf"/>
</dbReference>
<proteinExistence type="predicted"/>
<dbReference type="Proteomes" id="UP000195305">
    <property type="component" value="Unassembled WGS sequence"/>
</dbReference>
<feature type="domain" description="Aminoglycoside phosphotransferase" evidence="1">
    <location>
        <begin position="23"/>
        <end position="260"/>
    </location>
</feature>
<dbReference type="RefSeq" id="WP_087357951.1">
    <property type="nucleotide sequence ID" value="NZ_AP031415.1"/>
</dbReference>
<dbReference type="InterPro" id="IPR002575">
    <property type="entry name" value="Aminoglycoside_PTrfase"/>
</dbReference>
<evidence type="ECO:0000313" key="2">
    <source>
        <dbReference type="EMBL" id="OUQ34610.1"/>
    </source>
</evidence>
<accession>A0A1Y4SZ08</accession>
<dbReference type="SUPFAM" id="SSF56112">
    <property type="entry name" value="Protein kinase-like (PK-like)"/>
    <property type="match status" value="1"/>
</dbReference>
<evidence type="ECO:0000313" key="3">
    <source>
        <dbReference type="Proteomes" id="UP000195305"/>
    </source>
</evidence>
<evidence type="ECO:0000259" key="1">
    <source>
        <dbReference type="Pfam" id="PF01636"/>
    </source>
</evidence>
<dbReference type="AlphaFoldDB" id="A0A1Y4SZ08"/>